<gene>
    <name evidence="1" type="ORF">AWB83_00079</name>
</gene>
<reference evidence="1" key="1">
    <citation type="submission" date="2016-01" db="EMBL/GenBank/DDBJ databases">
        <authorList>
            <person name="Peeters C."/>
        </authorList>
    </citation>
    <scope>NUCLEOTIDE SEQUENCE [LARGE SCALE GENOMIC DNA]</scope>
    <source>
        <strain evidence="1">LMG 29326</strain>
    </source>
</reference>
<sequence length="513" mass="56372">MLIAKPEDSANFFKLSFDELGEVFLSGVLLTKLPAVDGPDPVTLQLGLSDLFLGTALEGLTRNSSVSIHSTSRPGRDIATFLSVLLGDLVDDALSHVGAREAKPLGEFFGSKLRTVLGYLRDGDSCDLQPAIESFEQEAEDEFGVPIFSIRVYKQKFLDAFKANVVSSVNFQEKAHEVMSSFADLSQPAVAIDKQLGFLRDYLDQRSNATGETTFSFSLSSVNFRRVIQPVEGAGGQAIMPTPLSSDAGVKAILPFVLAVKGELDINQVKITSPVQQIDAIEIQFSIRRPAVRNVLGATYCALTPEKRRLMSEAEIKVYEDMVRQLQANLCFAGKPKLEQEFAQFASWAVKQVAYCLEEPSFLKTPALNWLKSHDGVGYQRMEDDFFLPFLYERLRDKFGPLVSKKPERFGGNVDILFGDVPVELKARRGQKTALVDTLIDEKYKPTGQAASYAALTGLGCVLVLDVPTESPSATNLTACVKVVTRRFPEAQQPTSVVVFIFQCDTPRPSDAD</sequence>
<proteinExistence type="predicted"/>
<keyword evidence="2" id="KW-1185">Reference proteome</keyword>
<dbReference type="RefSeq" id="WP_087042282.1">
    <property type="nucleotide sequence ID" value="NZ_FCOB02000001.1"/>
</dbReference>
<evidence type="ECO:0000313" key="1">
    <source>
        <dbReference type="EMBL" id="SAK39428.1"/>
    </source>
</evidence>
<protein>
    <submittedName>
        <fullName evidence="1">Uncharacterized protein</fullName>
    </submittedName>
</protein>
<evidence type="ECO:0000313" key="2">
    <source>
        <dbReference type="Proteomes" id="UP000054978"/>
    </source>
</evidence>
<comment type="caution">
    <text evidence="1">The sequence shown here is derived from an EMBL/GenBank/DDBJ whole genome shotgun (WGS) entry which is preliminary data.</text>
</comment>
<dbReference type="OrthoDB" id="9255463at2"/>
<accession>A0A157Z1M1</accession>
<dbReference type="EMBL" id="FCOB02000001">
    <property type="protein sequence ID" value="SAK39428.1"/>
    <property type="molecule type" value="Genomic_DNA"/>
</dbReference>
<dbReference type="Proteomes" id="UP000054978">
    <property type="component" value="Unassembled WGS sequence"/>
</dbReference>
<name>A0A157Z1M1_9BURK</name>
<dbReference type="AlphaFoldDB" id="A0A157Z1M1"/>
<organism evidence="1 2">
    <name type="scientific">Caballeronia ptereochthonis</name>
    <dbReference type="NCBI Taxonomy" id="1777144"/>
    <lineage>
        <taxon>Bacteria</taxon>
        <taxon>Pseudomonadati</taxon>
        <taxon>Pseudomonadota</taxon>
        <taxon>Betaproteobacteria</taxon>
        <taxon>Burkholderiales</taxon>
        <taxon>Burkholderiaceae</taxon>
        <taxon>Caballeronia</taxon>
    </lineage>
</organism>